<evidence type="ECO:0000256" key="10">
    <source>
        <dbReference type="RuleBase" id="RU363032"/>
    </source>
</evidence>
<keyword evidence="6 10" id="KW-0812">Transmembrane</keyword>
<dbReference type="PROSITE" id="PS50928">
    <property type="entry name" value="ABC_TM1"/>
    <property type="match status" value="1"/>
</dbReference>
<dbReference type="OrthoDB" id="7190458at2"/>
<evidence type="ECO:0000313" key="13">
    <source>
        <dbReference type="Proteomes" id="UP000290759"/>
    </source>
</evidence>
<dbReference type="Gene3D" id="1.10.3720.10">
    <property type="entry name" value="MetI-like"/>
    <property type="match status" value="1"/>
</dbReference>
<dbReference type="InterPro" id="IPR043429">
    <property type="entry name" value="ArtM/GltK/GlnP/TcyL/YhdX-like"/>
</dbReference>
<dbReference type="InterPro" id="IPR035906">
    <property type="entry name" value="MetI-like_sf"/>
</dbReference>
<dbReference type="AlphaFoldDB" id="A0A4Q2U255"/>
<dbReference type="GO" id="GO:0006865">
    <property type="term" value="P:amino acid transport"/>
    <property type="evidence" value="ECO:0007669"/>
    <property type="project" value="UniProtKB-KW"/>
</dbReference>
<evidence type="ECO:0000256" key="2">
    <source>
        <dbReference type="ARBA" id="ARBA00004429"/>
    </source>
</evidence>
<keyword evidence="7" id="KW-0029">Amino-acid transport</keyword>
<sequence>MHYEWDFGFLWQYRGLIGIGIAYTVGFTLLTSVLGFLAGAVIALGRIAGRPWMAAPLVALMEVFRCTPVLVQLVWIYYALPVLVGVELSPAAAAVITLSLYGGAFYAEIIRGGIRGVEPGQWDAGRALGMTRAKLMRSVVLPQALRRMVPPLVNQTILQLKNTSLVSTLAVPDLLYQGQLITSATYRPLEVYTMVAVVYFAILLPLTQLARLLETRPSRVAA</sequence>
<evidence type="ECO:0000313" key="12">
    <source>
        <dbReference type="EMBL" id="RYC29808.1"/>
    </source>
</evidence>
<feature type="domain" description="ABC transmembrane type-1" evidence="11">
    <location>
        <begin position="21"/>
        <end position="210"/>
    </location>
</feature>
<evidence type="ECO:0000256" key="4">
    <source>
        <dbReference type="ARBA" id="ARBA00022448"/>
    </source>
</evidence>
<proteinExistence type="inferred from homology"/>
<comment type="caution">
    <text evidence="12">The sequence shown here is derived from an EMBL/GenBank/DDBJ whole genome shotgun (WGS) entry which is preliminary data.</text>
</comment>
<name>A0A4Q2U255_9HYPH</name>
<comment type="subcellular location">
    <subcellularLocation>
        <location evidence="2">Cell inner membrane</location>
        <topology evidence="2">Multi-pass membrane protein</topology>
    </subcellularLocation>
    <subcellularLocation>
        <location evidence="10">Cell membrane</location>
        <topology evidence="10">Multi-pass membrane protein</topology>
    </subcellularLocation>
</comment>
<evidence type="ECO:0000259" key="11">
    <source>
        <dbReference type="PROSITE" id="PS50928"/>
    </source>
</evidence>
<organism evidence="12 13">
    <name type="scientific">Lichenibacterium minor</name>
    <dbReference type="NCBI Taxonomy" id="2316528"/>
    <lineage>
        <taxon>Bacteria</taxon>
        <taxon>Pseudomonadati</taxon>
        <taxon>Pseudomonadota</taxon>
        <taxon>Alphaproteobacteria</taxon>
        <taxon>Hyphomicrobiales</taxon>
        <taxon>Lichenihabitantaceae</taxon>
        <taxon>Lichenibacterium</taxon>
    </lineage>
</organism>
<keyword evidence="5" id="KW-1003">Cell membrane</keyword>
<evidence type="ECO:0000256" key="3">
    <source>
        <dbReference type="ARBA" id="ARBA00010072"/>
    </source>
</evidence>
<dbReference type="PANTHER" id="PTHR30614:SF20">
    <property type="entry name" value="GLUTAMINE TRANSPORT SYSTEM PERMEASE PROTEIN GLNP"/>
    <property type="match status" value="1"/>
</dbReference>
<dbReference type="RefSeq" id="WP_129229051.1">
    <property type="nucleotide sequence ID" value="NZ_QYBB01000039.1"/>
</dbReference>
<dbReference type="CDD" id="cd06261">
    <property type="entry name" value="TM_PBP2"/>
    <property type="match status" value="1"/>
</dbReference>
<feature type="transmembrane region" description="Helical" evidence="10">
    <location>
        <begin position="191"/>
        <end position="210"/>
    </location>
</feature>
<reference evidence="12 13" key="1">
    <citation type="submission" date="2018-12" db="EMBL/GenBank/DDBJ databases">
        <authorList>
            <person name="Grouzdev D.S."/>
            <person name="Krutkina M.S."/>
        </authorList>
    </citation>
    <scope>NUCLEOTIDE SEQUENCE [LARGE SCALE GENOMIC DNA]</scope>
    <source>
        <strain evidence="12 13">RmlP026</strain>
    </source>
</reference>
<reference evidence="12 13" key="2">
    <citation type="submission" date="2019-02" db="EMBL/GenBank/DDBJ databases">
        <title>'Lichenibacterium ramalinii' gen. nov. sp. nov., 'Lichenibacterium minor' gen. nov. sp. nov.</title>
        <authorList>
            <person name="Pankratov T."/>
        </authorList>
    </citation>
    <scope>NUCLEOTIDE SEQUENCE [LARGE SCALE GENOMIC DNA]</scope>
    <source>
        <strain evidence="12 13">RmlP026</strain>
    </source>
</reference>
<dbReference type="NCBIfam" id="TIGR01726">
    <property type="entry name" value="HEQRo_perm_3TM"/>
    <property type="match status" value="1"/>
</dbReference>
<evidence type="ECO:0000256" key="6">
    <source>
        <dbReference type="ARBA" id="ARBA00022692"/>
    </source>
</evidence>
<dbReference type="InterPro" id="IPR000515">
    <property type="entry name" value="MetI-like"/>
</dbReference>
<evidence type="ECO:0000256" key="5">
    <source>
        <dbReference type="ARBA" id="ARBA00022475"/>
    </source>
</evidence>
<keyword evidence="8 10" id="KW-1133">Transmembrane helix</keyword>
<keyword evidence="4 10" id="KW-0813">Transport</keyword>
<dbReference type="InterPro" id="IPR010065">
    <property type="entry name" value="AA_ABC_transptr_permease_3TM"/>
</dbReference>
<dbReference type="Proteomes" id="UP000290759">
    <property type="component" value="Unassembled WGS sequence"/>
</dbReference>
<keyword evidence="9 10" id="KW-0472">Membrane</keyword>
<dbReference type="GO" id="GO:0022857">
    <property type="term" value="F:transmembrane transporter activity"/>
    <property type="evidence" value="ECO:0007669"/>
    <property type="project" value="InterPro"/>
</dbReference>
<evidence type="ECO:0000256" key="1">
    <source>
        <dbReference type="ARBA" id="ARBA00003159"/>
    </source>
</evidence>
<dbReference type="GO" id="GO:0043190">
    <property type="term" value="C:ATP-binding cassette (ABC) transporter complex"/>
    <property type="evidence" value="ECO:0007669"/>
    <property type="project" value="InterPro"/>
</dbReference>
<evidence type="ECO:0000256" key="8">
    <source>
        <dbReference type="ARBA" id="ARBA00022989"/>
    </source>
</evidence>
<dbReference type="Pfam" id="PF00528">
    <property type="entry name" value="BPD_transp_1"/>
    <property type="match status" value="1"/>
</dbReference>
<keyword evidence="13" id="KW-1185">Reference proteome</keyword>
<gene>
    <name evidence="12" type="ORF">D3273_22020</name>
</gene>
<evidence type="ECO:0000256" key="9">
    <source>
        <dbReference type="ARBA" id="ARBA00023136"/>
    </source>
</evidence>
<dbReference type="PANTHER" id="PTHR30614">
    <property type="entry name" value="MEMBRANE COMPONENT OF AMINO ACID ABC TRANSPORTER"/>
    <property type="match status" value="1"/>
</dbReference>
<accession>A0A4Q2U255</accession>
<feature type="transmembrane region" description="Helical" evidence="10">
    <location>
        <begin position="20"/>
        <end position="45"/>
    </location>
</feature>
<evidence type="ECO:0000256" key="7">
    <source>
        <dbReference type="ARBA" id="ARBA00022970"/>
    </source>
</evidence>
<comment type="similarity">
    <text evidence="3">Belongs to the binding-protein-dependent transport system permease family. HisMQ subfamily.</text>
</comment>
<comment type="function">
    <text evidence="1">Part of the binding-protein-dependent transport system for glutamine; probably responsible for the translocation of the substrate across the membrane.</text>
</comment>
<dbReference type="SUPFAM" id="SSF161098">
    <property type="entry name" value="MetI-like"/>
    <property type="match status" value="1"/>
</dbReference>
<dbReference type="EMBL" id="QYBB01000039">
    <property type="protein sequence ID" value="RYC29808.1"/>
    <property type="molecule type" value="Genomic_DNA"/>
</dbReference>
<protein>
    <submittedName>
        <fullName evidence="12">Amino acid ABC transporter permease</fullName>
    </submittedName>
</protein>